<name>A0A1D2MJ05_ORCCI</name>
<protein>
    <submittedName>
        <fullName evidence="1">Uncharacterized protein</fullName>
    </submittedName>
</protein>
<dbReference type="AlphaFoldDB" id="A0A1D2MJ05"/>
<comment type="caution">
    <text evidence="1">The sequence shown here is derived from an EMBL/GenBank/DDBJ whole genome shotgun (WGS) entry which is preliminary data.</text>
</comment>
<organism evidence="1 2">
    <name type="scientific">Orchesella cincta</name>
    <name type="common">Springtail</name>
    <name type="synonym">Podura cincta</name>
    <dbReference type="NCBI Taxonomy" id="48709"/>
    <lineage>
        <taxon>Eukaryota</taxon>
        <taxon>Metazoa</taxon>
        <taxon>Ecdysozoa</taxon>
        <taxon>Arthropoda</taxon>
        <taxon>Hexapoda</taxon>
        <taxon>Collembola</taxon>
        <taxon>Entomobryomorpha</taxon>
        <taxon>Entomobryoidea</taxon>
        <taxon>Orchesellidae</taxon>
        <taxon>Orchesellinae</taxon>
        <taxon>Orchesella</taxon>
    </lineage>
</organism>
<accession>A0A1D2MJ05</accession>
<gene>
    <name evidence="1" type="ORF">Ocin01_13790</name>
</gene>
<keyword evidence="2" id="KW-1185">Reference proteome</keyword>
<proteinExistence type="predicted"/>
<sequence>MVRFMSIRLNGLSLRDILQPTWWPSTENGFRVQPVPDHATLLLVNLAKGIKDSVLTDPKSRHMWKPFKPDFNPDEEML</sequence>
<reference evidence="1 2" key="1">
    <citation type="journal article" date="2016" name="Genome Biol. Evol.">
        <title>Gene Family Evolution Reflects Adaptation to Soil Environmental Stressors in the Genome of the Collembolan Orchesella cincta.</title>
        <authorList>
            <person name="Faddeeva-Vakhrusheva A."/>
            <person name="Derks M.F."/>
            <person name="Anvar S.Y."/>
            <person name="Agamennone V."/>
            <person name="Suring W."/>
            <person name="Smit S."/>
            <person name="van Straalen N.M."/>
            <person name="Roelofs D."/>
        </authorList>
    </citation>
    <scope>NUCLEOTIDE SEQUENCE [LARGE SCALE GENOMIC DNA]</scope>
    <source>
        <tissue evidence="1">Mixed pool</tissue>
    </source>
</reference>
<evidence type="ECO:0000313" key="2">
    <source>
        <dbReference type="Proteomes" id="UP000094527"/>
    </source>
</evidence>
<dbReference type="Proteomes" id="UP000094527">
    <property type="component" value="Unassembled WGS sequence"/>
</dbReference>
<evidence type="ECO:0000313" key="1">
    <source>
        <dbReference type="EMBL" id="ODM92892.1"/>
    </source>
</evidence>
<dbReference type="EMBL" id="LJIJ01001123">
    <property type="protein sequence ID" value="ODM92892.1"/>
    <property type="molecule type" value="Genomic_DNA"/>
</dbReference>